<organism evidence="2 3">
    <name type="scientific">Aplosporella prunicola CBS 121167</name>
    <dbReference type="NCBI Taxonomy" id="1176127"/>
    <lineage>
        <taxon>Eukaryota</taxon>
        <taxon>Fungi</taxon>
        <taxon>Dikarya</taxon>
        <taxon>Ascomycota</taxon>
        <taxon>Pezizomycotina</taxon>
        <taxon>Dothideomycetes</taxon>
        <taxon>Dothideomycetes incertae sedis</taxon>
        <taxon>Botryosphaeriales</taxon>
        <taxon>Aplosporellaceae</taxon>
        <taxon>Aplosporella</taxon>
    </lineage>
</organism>
<gene>
    <name evidence="2" type="ORF">K452DRAFT_334389</name>
</gene>
<evidence type="ECO:0000313" key="2">
    <source>
        <dbReference type="EMBL" id="KAF2140864.1"/>
    </source>
</evidence>
<feature type="compositionally biased region" description="Polar residues" evidence="1">
    <location>
        <begin position="100"/>
        <end position="110"/>
    </location>
</feature>
<accession>A0A6A6BC94</accession>
<feature type="compositionally biased region" description="Basic residues" evidence="1">
    <location>
        <begin position="128"/>
        <end position="140"/>
    </location>
</feature>
<name>A0A6A6BC94_9PEZI</name>
<feature type="region of interest" description="Disordered" evidence="1">
    <location>
        <begin position="581"/>
        <end position="600"/>
    </location>
</feature>
<feature type="compositionally biased region" description="Basic residues" evidence="1">
    <location>
        <begin position="522"/>
        <end position="531"/>
    </location>
</feature>
<evidence type="ECO:0000256" key="1">
    <source>
        <dbReference type="SAM" id="MobiDB-lite"/>
    </source>
</evidence>
<feature type="region of interest" description="Disordered" evidence="1">
    <location>
        <begin position="219"/>
        <end position="249"/>
    </location>
</feature>
<dbReference type="GeneID" id="54302690"/>
<dbReference type="RefSeq" id="XP_033396577.1">
    <property type="nucleotide sequence ID" value="XM_033545192.1"/>
</dbReference>
<feature type="compositionally biased region" description="Basic residues" evidence="1">
    <location>
        <begin position="589"/>
        <end position="600"/>
    </location>
</feature>
<dbReference type="EMBL" id="ML995488">
    <property type="protein sequence ID" value="KAF2140864.1"/>
    <property type="molecule type" value="Genomic_DNA"/>
</dbReference>
<feature type="region of interest" description="Disordered" evidence="1">
    <location>
        <begin position="287"/>
        <end position="375"/>
    </location>
</feature>
<evidence type="ECO:0000313" key="3">
    <source>
        <dbReference type="Proteomes" id="UP000799438"/>
    </source>
</evidence>
<feature type="compositionally biased region" description="Low complexity" evidence="1">
    <location>
        <begin position="287"/>
        <end position="302"/>
    </location>
</feature>
<feature type="compositionally biased region" description="Low complexity" evidence="1">
    <location>
        <begin position="314"/>
        <end position="329"/>
    </location>
</feature>
<dbReference type="Proteomes" id="UP000799438">
    <property type="component" value="Unassembled WGS sequence"/>
</dbReference>
<reference evidence="2" key="1">
    <citation type="journal article" date="2020" name="Stud. Mycol.">
        <title>101 Dothideomycetes genomes: a test case for predicting lifestyles and emergence of pathogens.</title>
        <authorList>
            <person name="Haridas S."/>
            <person name="Albert R."/>
            <person name="Binder M."/>
            <person name="Bloem J."/>
            <person name="Labutti K."/>
            <person name="Salamov A."/>
            <person name="Andreopoulos B."/>
            <person name="Baker S."/>
            <person name="Barry K."/>
            <person name="Bills G."/>
            <person name="Bluhm B."/>
            <person name="Cannon C."/>
            <person name="Castanera R."/>
            <person name="Culley D."/>
            <person name="Daum C."/>
            <person name="Ezra D."/>
            <person name="Gonzalez J."/>
            <person name="Henrissat B."/>
            <person name="Kuo A."/>
            <person name="Liang C."/>
            <person name="Lipzen A."/>
            <person name="Lutzoni F."/>
            <person name="Magnuson J."/>
            <person name="Mondo S."/>
            <person name="Nolan M."/>
            <person name="Ohm R."/>
            <person name="Pangilinan J."/>
            <person name="Park H.-J."/>
            <person name="Ramirez L."/>
            <person name="Alfaro M."/>
            <person name="Sun H."/>
            <person name="Tritt A."/>
            <person name="Yoshinaga Y."/>
            <person name="Zwiers L.-H."/>
            <person name="Turgeon B."/>
            <person name="Goodwin S."/>
            <person name="Spatafora J."/>
            <person name="Crous P."/>
            <person name="Grigoriev I."/>
        </authorList>
    </citation>
    <scope>NUCLEOTIDE SEQUENCE</scope>
    <source>
        <strain evidence="2">CBS 121167</strain>
    </source>
</reference>
<sequence length="643" mass="69815">ICFHPPISLTHHTLRSPFHHRRPPTPVLPFTSLSLAFTLQSTCTVHPLCVCASQIVDFHFSPFTFHFRYVSLPTKTKFSDNSTHLLSHISLQGRPLATTKMPTFHSSSVGGRNEKPDDMLTEENLTKSQKKRRQKRARERARKEASGANSSFACLTFNTRAMSSDESDSITALPSSHPQPATFDERLLLPPSSLTSTSDPSLPLKNVLLTENVRDSTEMLLPSTYQDQDVETTNRTSAAGDDTARPSLGKRFARKASEYFSRVKPVSNIKVSTDSVPNSSLLCSGNVGGSSSSGAGSIHPLSGFPVNPQTGWPRRTTSLRARSSTTSSAPQSIDIIDAITRLNPETGQLEDGGPSTTGGHQNQRKPRVQKSHSSESLGLMEALTQLNPKTGLIDRGPRPRVPLVAPTNTSSAVAVPTNRPQQNPLDLAIAAKVSERVAIDANIDARCQRNAAIDETLNSLASLRADVVRMVTTEEQSADRDAELLKKREQSAALMQQVHGMMSNINEVSEGVEEVATTPTKKSTKKPSKGKMKAEVEHEDSEDSMQMHPGFGPAASTAAAVPGPRQLLPAFPSPVYTHATPTTGSAALPRRHRRNQHSHRTPVVNSALPVRMVPRDLAVVELRRGRVVARDVVGTAMVAEKDE</sequence>
<protein>
    <submittedName>
        <fullName evidence="2">Uncharacterized protein</fullName>
    </submittedName>
</protein>
<feature type="compositionally biased region" description="Polar residues" evidence="1">
    <location>
        <begin position="223"/>
        <end position="237"/>
    </location>
</feature>
<feature type="non-terminal residue" evidence="2">
    <location>
        <position position="1"/>
    </location>
</feature>
<proteinExistence type="predicted"/>
<feature type="region of interest" description="Disordered" evidence="1">
    <location>
        <begin position="99"/>
        <end position="147"/>
    </location>
</feature>
<keyword evidence="3" id="KW-1185">Reference proteome</keyword>
<feature type="region of interest" description="Disordered" evidence="1">
    <location>
        <begin position="510"/>
        <end position="546"/>
    </location>
</feature>
<dbReference type="AlphaFoldDB" id="A0A6A6BC94"/>